<dbReference type="PANTHER" id="PTHR20275:SF0">
    <property type="entry name" value="NAD KINASE"/>
    <property type="match status" value="1"/>
</dbReference>
<dbReference type="GO" id="GO:0046872">
    <property type="term" value="F:metal ion binding"/>
    <property type="evidence" value="ECO:0007669"/>
    <property type="project" value="UniProtKB-UniRule"/>
</dbReference>
<keyword evidence="2 5" id="KW-0418">Kinase</keyword>
<gene>
    <name evidence="6" type="primary">nadK_2</name>
    <name evidence="5" type="synonym">nadK</name>
    <name evidence="6" type="ORF">MBBWO_14430</name>
</gene>
<dbReference type="SUPFAM" id="SSF111331">
    <property type="entry name" value="NAD kinase/diacylglycerol kinase-like"/>
    <property type="match status" value="1"/>
</dbReference>
<evidence type="ECO:0000313" key="7">
    <source>
        <dbReference type="Proteomes" id="UP000245577"/>
    </source>
</evidence>
<proteinExistence type="inferred from homology"/>
<keyword evidence="3 5" id="KW-0521">NADP</keyword>
<evidence type="ECO:0000256" key="4">
    <source>
        <dbReference type="ARBA" id="ARBA00023027"/>
    </source>
</evidence>
<dbReference type="Proteomes" id="UP000245577">
    <property type="component" value="Unassembled WGS sequence"/>
</dbReference>
<reference evidence="6 7" key="1">
    <citation type="submission" date="2017-03" db="EMBL/GenBank/DDBJ databases">
        <title>Genome sequence of Methanobrevibacter wosei.</title>
        <authorList>
            <person name="Poehlein A."/>
            <person name="Seedorf H."/>
            <person name="Daniel R."/>
        </authorList>
    </citation>
    <scope>NUCLEOTIDE SEQUENCE [LARGE SCALE GENOMIC DNA]</scope>
    <source>
        <strain evidence="6 7">DSM 11979</strain>
    </source>
</reference>
<dbReference type="RefSeq" id="WP_116670220.1">
    <property type="nucleotide sequence ID" value="NZ_MZGU01000006.1"/>
</dbReference>
<dbReference type="HAMAP" id="MF_00361">
    <property type="entry name" value="NAD_kinase"/>
    <property type="match status" value="1"/>
</dbReference>
<feature type="binding site" evidence="5">
    <location>
        <begin position="161"/>
        <end position="166"/>
    </location>
    <ligand>
        <name>NAD(+)</name>
        <dbReference type="ChEBI" id="CHEBI:57540"/>
    </ligand>
</feature>
<dbReference type="GO" id="GO:0005737">
    <property type="term" value="C:cytoplasm"/>
    <property type="evidence" value="ECO:0007669"/>
    <property type="project" value="UniProtKB-SubCell"/>
</dbReference>
<dbReference type="GO" id="GO:0005524">
    <property type="term" value="F:ATP binding"/>
    <property type="evidence" value="ECO:0007669"/>
    <property type="project" value="UniProtKB-KW"/>
</dbReference>
<dbReference type="GO" id="GO:0003951">
    <property type="term" value="F:NAD+ kinase activity"/>
    <property type="evidence" value="ECO:0007669"/>
    <property type="project" value="UniProtKB-UniRule"/>
</dbReference>
<dbReference type="EMBL" id="MZGU01000006">
    <property type="protein sequence ID" value="PWB85129.1"/>
    <property type="molecule type" value="Genomic_DNA"/>
</dbReference>
<name>A0A2U1S640_9EURY</name>
<dbReference type="Pfam" id="PF01513">
    <property type="entry name" value="NAD_kinase"/>
    <property type="match status" value="1"/>
</dbReference>
<comment type="subcellular location">
    <subcellularLocation>
        <location evidence="5">Cytoplasm</location>
    </subcellularLocation>
</comment>
<protein>
    <recommendedName>
        <fullName evidence="5">NAD kinase</fullName>
        <ecNumber evidence="5">2.7.1.23</ecNumber>
    </recommendedName>
    <alternativeName>
        <fullName evidence="5">ATP-dependent NAD kinase</fullName>
    </alternativeName>
</protein>
<keyword evidence="7" id="KW-1185">Reference proteome</keyword>
<comment type="function">
    <text evidence="5">Involved in the regulation of the intracellular balance of NAD and NADP, and is a key enzyme in the biosynthesis of NADP. Catalyzes specifically the phosphorylation on 2'-hydroxyl of the adenosine moiety of NAD to yield NADP.</text>
</comment>
<comment type="caution">
    <text evidence="5">Lacks conserved residue(s) required for the propagation of feature annotation.</text>
</comment>
<evidence type="ECO:0000256" key="5">
    <source>
        <dbReference type="HAMAP-Rule" id="MF_00361"/>
    </source>
</evidence>
<evidence type="ECO:0000256" key="1">
    <source>
        <dbReference type="ARBA" id="ARBA00022679"/>
    </source>
</evidence>
<accession>A0A2U1S640</accession>
<feature type="binding site" evidence="5">
    <location>
        <begin position="121"/>
        <end position="122"/>
    </location>
    <ligand>
        <name>NAD(+)</name>
        <dbReference type="ChEBI" id="CHEBI:57540"/>
    </ligand>
</feature>
<comment type="cofactor">
    <cofactor evidence="5">
        <name>a divalent metal cation</name>
        <dbReference type="ChEBI" id="CHEBI:60240"/>
    </cofactor>
</comment>
<dbReference type="GO" id="GO:0006741">
    <property type="term" value="P:NADP+ biosynthetic process"/>
    <property type="evidence" value="ECO:0007669"/>
    <property type="project" value="UniProtKB-UniRule"/>
</dbReference>
<dbReference type="Pfam" id="PF20143">
    <property type="entry name" value="NAD_kinase_C"/>
    <property type="match status" value="1"/>
</dbReference>
<dbReference type="GO" id="GO:0019674">
    <property type="term" value="P:NAD+ metabolic process"/>
    <property type="evidence" value="ECO:0007669"/>
    <property type="project" value="InterPro"/>
</dbReference>
<dbReference type="Gene3D" id="3.40.50.10330">
    <property type="entry name" value="Probable inorganic polyphosphate/atp-NAD kinase, domain 1"/>
    <property type="match status" value="1"/>
</dbReference>
<dbReference type="EC" id="2.7.1.23" evidence="5"/>
<evidence type="ECO:0000313" key="6">
    <source>
        <dbReference type="EMBL" id="PWB85129.1"/>
    </source>
</evidence>
<dbReference type="Gene3D" id="2.60.200.30">
    <property type="entry name" value="Probable inorganic polyphosphate/atp-NAD kinase, domain 2"/>
    <property type="match status" value="1"/>
</dbReference>
<keyword evidence="1 5" id="KW-0808">Transferase</keyword>
<dbReference type="InterPro" id="IPR017438">
    <property type="entry name" value="ATP-NAD_kinase_N"/>
</dbReference>
<comment type="caution">
    <text evidence="6">The sequence shown here is derived from an EMBL/GenBank/DDBJ whole genome shotgun (WGS) entry which is preliminary data.</text>
</comment>
<keyword evidence="5" id="KW-0547">Nucleotide-binding</keyword>
<organism evidence="6 7">
    <name type="scientific">Methanobrevibacter woesei</name>
    <dbReference type="NCBI Taxonomy" id="190976"/>
    <lineage>
        <taxon>Archaea</taxon>
        <taxon>Methanobacteriati</taxon>
        <taxon>Methanobacteriota</taxon>
        <taxon>Methanomada group</taxon>
        <taxon>Methanobacteria</taxon>
        <taxon>Methanobacteriales</taxon>
        <taxon>Methanobacteriaceae</taxon>
        <taxon>Methanobrevibacter</taxon>
    </lineage>
</organism>
<dbReference type="AlphaFoldDB" id="A0A2U1S640"/>
<evidence type="ECO:0000256" key="2">
    <source>
        <dbReference type="ARBA" id="ARBA00022777"/>
    </source>
</evidence>
<sequence>MKIFINADTYKEVAIDTKKKLEEICSSYDIEIVGNASEADMIFSIGGDGTFLESARLSNGIPVIGINCGTLGFLTDVNPDDLEETIANILDGKYYIEERMMLEGKIIKENGEIIKIPHALNEIAVSKNTFGVVRFDAIVDGKLINSYTADGILVSTPTGSTAYNLSCGGPIADPTAKIITLTPIAPHTILNRSIILSDESVVSIKITELRNDTKSFVLYDGRPMEVTTGDTIKIRKSNYITKIVKLNWCSFIDNIRDNVK</sequence>
<feature type="binding site" evidence="5">
    <location>
        <begin position="48"/>
        <end position="49"/>
    </location>
    <ligand>
        <name>NAD(+)</name>
        <dbReference type="ChEBI" id="CHEBI:57540"/>
    </ligand>
</feature>
<comment type="catalytic activity">
    <reaction evidence="5">
        <text>NAD(+) + ATP = ADP + NADP(+) + H(+)</text>
        <dbReference type="Rhea" id="RHEA:18629"/>
        <dbReference type="ChEBI" id="CHEBI:15378"/>
        <dbReference type="ChEBI" id="CHEBI:30616"/>
        <dbReference type="ChEBI" id="CHEBI:57540"/>
        <dbReference type="ChEBI" id="CHEBI:58349"/>
        <dbReference type="ChEBI" id="CHEBI:456216"/>
        <dbReference type="EC" id="2.7.1.23"/>
    </reaction>
</comment>
<dbReference type="InterPro" id="IPR016064">
    <property type="entry name" value="NAD/diacylglycerol_kinase_sf"/>
</dbReference>
<keyword evidence="4 5" id="KW-0520">NAD</keyword>
<keyword evidence="5" id="KW-0963">Cytoplasm</keyword>
<dbReference type="OrthoDB" id="77798at2157"/>
<keyword evidence="5" id="KW-0067">ATP-binding</keyword>
<feature type="binding site" evidence="5">
    <location>
        <position position="185"/>
    </location>
    <ligand>
        <name>NAD(+)</name>
        <dbReference type="ChEBI" id="CHEBI:57540"/>
    </ligand>
</feature>
<comment type="similarity">
    <text evidence="5">Belongs to the NAD kinase family.</text>
</comment>
<dbReference type="InterPro" id="IPR002504">
    <property type="entry name" value="NADK"/>
</dbReference>
<feature type="active site" description="Proton acceptor" evidence="5">
    <location>
        <position position="48"/>
    </location>
</feature>
<dbReference type="PANTHER" id="PTHR20275">
    <property type="entry name" value="NAD KINASE"/>
    <property type="match status" value="1"/>
</dbReference>
<feature type="binding site" evidence="5">
    <location>
        <position position="150"/>
    </location>
    <ligand>
        <name>NAD(+)</name>
        <dbReference type="ChEBI" id="CHEBI:57540"/>
    </ligand>
</feature>
<evidence type="ECO:0000256" key="3">
    <source>
        <dbReference type="ARBA" id="ARBA00022857"/>
    </source>
</evidence>
<dbReference type="InterPro" id="IPR017437">
    <property type="entry name" value="ATP-NAD_kinase_PpnK-typ_C"/>
</dbReference>